<keyword evidence="2" id="KW-1185">Reference proteome</keyword>
<dbReference type="KEGG" id="cvt:B843_11530"/>
<protein>
    <submittedName>
        <fullName evidence="1">Uncharacterized protein</fullName>
    </submittedName>
</protein>
<sequence length="66" mass="6994">MAAVIKLDPSCGNHFRRASESSIGYVLEIGVGDLLIHGIRKGEWLVASFLSASQLLIGQVVLGSNV</sequence>
<dbReference type="RefSeq" id="WP_034651722.1">
    <property type="nucleotide sequence ID" value="NZ_CP004353.1"/>
</dbReference>
<dbReference type="HOGENOM" id="CLU_2823847_0_0_11"/>
<proteinExistence type="predicted"/>
<reference evidence="1 2" key="1">
    <citation type="submission" date="2013-02" db="EMBL/GenBank/DDBJ databases">
        <title>The complete genome sequence of Corynebacterium vitaeruminis DSM 20294.</title>
        <authorList>
            <person name="Ruckert C."/>
            <person name="Albersmeier A."/>
            <person name="Kalinowski J."/>
        </authorList>
    </citation>
    <scope>NUCLEOTIDE SEQUENCE [LARGE SCALE GENOMIC DNA]</scope>
    <source>
        <strain evidence="2">ATCC 10234</strain>
    </source>
</reference>
<gene>
    <name evidence="1" type="ORF">B843_11530</name>
</gene>
<accession>W5Y449</accession>
<dbReference type="Proteomes" id="UP000019222">
    <property type="component" value="Chromosome"/>
</dbReference>
<dbReference type="AlphaFoldDB" id="W5Y449"/>
<organism evidence="1 2">
    <name type="scientific">Corynebacterium vitaeruminis DSM 20294</name>
    <dbReference type="NCBI Taxonomy" id="1224164"/>
    <lineage>
        <taxon>Bacteria</taxon>
        <taxon>Bacillati</taxon>
        <taxon>Actinomycetota</taxon>
        <taxon>Actinomycetes</taxon>
        <taxon>Mycobacteriales</taxon>
        <taxon>Corynebacteriaceae</taxon>
        <taxon>Corynebacterium</taxon>
    </lineage>
</organism>
<evidence type="ECO:0000313" key="2">
    <source>
        <dbReference type="Proteomes" id="UP000019222"/>
    </source>
</evidence>
<name>W5Y449_9CORY</name>
<evidence type="ECO:0000313" key="1">
    <source>
        <dbReference type="EMBL" id="AHI23684.1"/>
    </source>
</evidence>
<dbReference type="EMBL" id="CP004353">
    <property type="protein sequence ID" value="AHI23684.1"/>
    <property type="molecule type" value="Genomic_DNA"/>
</dbReference>